<dbReference type="Proteomes" id="UP000315783">
    <property type="component" value="Unassembled WGS sequence"/>
</dbReference>
<accession>A0A545UQ50</accession>
<reference evidence="1 2" key="1">
    <citation type="journal article" date="2019" name="Appl. Microbiol. Biotechnol.">
        <title>Genome sequence of Isaria javanica and comparative genome analysis insights into family S53 peptidase evolution in fungal entomopathogens.</title>
        <authorList>
            <person name="Lin R."/>
            <person name="Zhang X."/>
            <person name="Xin B."/>
            <person name="Zou M."/>
            <person name="Gao Y."/>
            <person name="Qin F."/>
            <person name="Hu Q."/>
            <person name="Xie B."/>
            <person name="Cheng X."/>
        </authorList>
    </citation>
    <scope>NUCLEOTIDE SEQUENCE [LARGE SCALE GENOMIC DNA]</scope>
    <source>
        <strain evidence="1 2">IJ1G</strain>
    </source>
</reference>
<organism evidence="1 2">
    <name type="scientific">Cordyceps javanica</name>
    <dbReference type="NCBI Taxonomy" id="43265"/>
    <lineage>
        <taxon>Eukaryota</taxon>
        <taxon>Fungi</taxon>
        <taxon>Dikarya</taxon>
        <taxon>Ascomycota</taxon>
        <taxon>Pezizomycotina</taxon>
        <taxon>Sordariomycetes</taxon>
        <taxon>Hypocreomycetidae</taxon>
        <taxon>Hypocreales</taxon>
        <taxon>Cordycipitaceae</taxon>
        <taxon>Cordyceps</taxon>
    </lineage>
</organism>
<comment type="caution">
    <text evidence="1">The sequence shown here is derived from an EMBL/GenBank/DDBJ whole genome shotgun (WGS) entry which is preliminary data.</text>
</comment>
<sequence>MNWLTSSRPRSPFSRFSKKNYRREMTTTLSLPIKSNFGRSTAQIRKKTDDRFCKSIGMLSTFQHANWLPLTEFLL</sequence>
<proteinExistence type="predicted"/>
<keyword evidence="2" id="KW-1185">Reference proteome</keyword>
<dbReference type="AlphaFoldDB" id="A0A545UQ50"/>
<evidence type="ECO:0000313" key="2">
    <source>
        <dbReference type="Proteomes" id="UP000315783"/>
    </source>
</evidence>
<dbReference type="EMBL" id="SPUK01000018">
    <property type="protein sequence ID" value="TQV91583.1"/>
    <property type="molecule type" value="Genomic_DNA"/>
</dbReference>
<protein>
    <submittedName>
        <fullName evidence="1">Uncharacterized protein</fullName>
    </submittedName>
</protein>
<name>A0A545UQ50_9HYPO</name>
<gene>
    <name evidence="1" type="ORF">IF1G_09649</name>
</gene>
<evidence type="ECO:0000313" key="1">
    <source>
        <dbReference type="EMBL" id="TQV91583.1"/>
    </source>
</evidence>